<dbReference type="Pfam" id="PF24353">
    <property type="entry name" value="DUF7513"/>
    <property type="match status" value="1"/>
</dbReference>
<organism evidence="2 3">
    <name type="scientific">Haloferax mucosum ATCC BAA-1512</name>
    <dbReference type="NCBI Taxonomy" id="662479"/>
    <lineage>
        <taxon>Archaea</taxon>
        <taxon>Methanobacteriati</taxon>
        <taxon>Methanobacteriota</taxon>
        <taxon>Stenosarchaea group</taxon>
        <taxon>Halobacteria</taxon>
        <taxon>Halobacteriales</taxon>
        <taxon>Haloferacaceae</taxon>
        <taxon>Haloferax</taxon>
    </lineage>
</organism>
<evidence type="ECO:0000259" key="1">
    <source>
        <dbReference type="Pfam" id="PF24353"/>
    </source>
</evidence>
<gene>
    <name evidence="2" type="ORF">C440_01695</name>
</gene>
<proteinExistence type="predicted"/>
<feature type="domain" description="DUF7513" evidence="1">
    <location>
        <begin position="1"/>
        <end position="81"/>
    </location>
</feature>
<name>M0IU98_9EURY</name>
<keyword evidence="3" id="KW-1185">Reference proteome</keyword>
<comment type="caution">
    <text evidence="2">The sequence shown here is derived from an EMBL/GenBank/DDBJ whole genome shotgun (WGS) entry which is preliminary data.</text>
</comment>
<dbReference type="STRING" id="662479.C440_01695"/>
<dbReference type="PATRIC" id="fig|662479.7.peg.352"/>
<dbReference type="RefSeq" id="WP_008317634.1">
    <property type="nucleotide sequence ID" value="NZ_AOLN01000001.1"/>
</dbReference>
<dbReference type="OrthoDB" id="198699at2157"/>
<dbReference type="Proteomes" id="UP000011550">
    <property type="component" value="Unassembled WGS sequence"/>
</dbReference>
<protein>
    <recommendedName>
        <fullName evidence="1">DUF7513 domain-containing protein</fullName>
    </recommendedName>
</protein>
<reference evidence="2 3" key="1">
    <citation type="journal article" date="2014" name="PLoS Genet.">
        <title>Phylogenetically driven sequencing of extremely halophilic archaea reveals strategies for static and dynamic osmo-response.</title>
        <authorList>
            <person name="Becker E.A."/>
            <person name="Seitzer P.M."/>
            <person name="Tritt A."/>
            <person name="Larsen D."/>
            <person name="Krusor M."/>
            <person name="Yao A.I."/>
            <person name="Wu D."/>
            <person name="Madern D."/>
            <person name="Eisen J.A."/>
            <person name="Darling A.E."/>
            <person name="Facciotti M.T."/>
        </authorList>
    </citation>
    <scope>NUCLEOTIDE SEQUENCE [LARGE SCALE GENOMIC DNA]</scope>
    <source>
        <strain evidence="2 3">ATCC BAA-1512</strain>
    </source>
</reference>
<dbReference type="AlphaFoldDB" id="M0IU98"/>
<sequence>MSRLDKIFAGWTFRTATPEFEPGETITAYVSEHNGSGLSIRVGDSVIRVADGQDAAVEDKVRLKVTSFDSDSHVGTGELVEVLGPDG</sequence>
<accession>M0IU98</accession>
<evidence type="ECO:0000313" key="3">
    <source>
        <dbReference type="Proteomes" id="UP000011550"/>
    </source>
</evidence>
<dbReference type="EMBL" id="AOLN01000001">
    <property type="protein sequence ID" value="ELZ99029.1"/>
    <property type="molecule type" value="Genomic_DNA"/>
</dbReference>
<evidence type="ECO:0000313" key="2">
    <source>
        <dbReference type="EMBL" id="ELZ99029.1"/>
    </source>
</evidence>
<dbReference type="InterPro" id="IPR055935">
    <property type="entry name" value="DUF7513"/>
</dbReference>